<reference evidence="1" key="1">
    <citation type="submission" date="2022-07" db="EMBL/GenBank/DDBJ databases">
        <title>Phylogenomic reconstructions and comparative analyses of Kickxellomycotina fungi.</title>
        <authorList>
            <person name="Reynolds N.K."/>
            <person name="Stajich J.E."/>
            <person name="Barry K."/>
            <person name="Grigoriev I.V."/>
            <person name="Crous P."/>
            <person name="Smith M.E."/>
        </authorList>
    </citation>
    <scope>NUCLEOTIDE SEQUENCE</scope>
    <source>
        <strain evidence="1">CBS 190363</strain>
    </source>
</reference>
<dbReference type="Proteomes" id="UP001139981">
    <property type="component" value="Unassembled WGS sequence"/>
</dbReference>
<name>A0ACC1M3C7_9FUNG</name>
<proteinExistence type="predicted"/>
<organism evidence="1 2">
    <name type="scientific">Coemansia aciculifera</name>
    <dbReference type="NCBI Taxonomy" id="417176"/>
    <lineage>
        <taxon>Eukaryota</taxon>
        <taxon>Fungi</taxon>
        <taxon>Fungi incertae sedis</taxon>
        <taxon>Zoopagomycota</taxon>
        <taxon>Kickxellomycotina</taxon>
        <taxon>Kickxellomycetes</taxon>
        <taxon>Kickxellales</taxon>
        <taxon>Kickxellaceae</taxon>
        <taxon>Coemansia</taxon>
    </lineage>
</organism>
<evidence type="ECO:0000313" key="1">
    <source>
        <dbReference type="EMBL" id="KAJ2892687.1"/>
    </source>
</evidence>
<keyword evidence="2" id="KW-1185">Reference proteome</keyword>
<accession>A0ACC1M3C7</accession>
<protein>
    <submittedName>
        <fullName evidence="1">Uncharacterized protein</fullName>
    </submittedName>
</protein>
<comment type="caution">
    <text evidence="1">The sequence shown here is derived from an EMBL/GenBank/DDBJ whole genome shotgun (WGS) entry which is preliminary data.</text>
</comment>
<evidence type="ECO:0000313" key="2">
    <source>
        <dbReference type="Proteomes" id="UP001139981"/>
    </source>
</evidence>
<dbReference type="EMBL" id="JANBVB010000679">
    <property type="protein sequence ID" value="KAJ2892687.1"/>
    <property type="molecule type" value="Genomic_DNA"/>
</dbReference>
<gene>
    <name evidence="1" type="ORF">IWW38_003122</name>
</gene>
<sequence length="1036" mass="111122">MYAQALLAFFRGGSLVSAQTAHALFEWTCHVFQNHDESPQWTQATCEVLSLWIGLARDEAGGPRFVRHWLGHEGTSLGQLFDLATTAEGGSGGSGVCAQARRCWAAVEAQVAGLGLGAQLAQALSAAISADIGDLLGAKDPGHLARLANAVYTRICPKEEQRRQLVTAWVLDSSLWTQAIQATNLSGVSSMRHALESSFHTLTHCAMSGSTGHASSAAASFDAFGLSLLARRAMFAAEFVRLSDLDLSEYKAEDSSEFVLNLTLAFVLLRESLLTSNDGEANGLAVVRVDGDPRLYARVEAAAQAMQEITSNVIGSALTQEKDSSFWLATLAQHAIVGGESEDEGVWARIVSKGTERCTERGGAWALVLGTVAEWAQWAQPLASADLEYSLADSLARHVEAAIEPSSASHSAMLVVVCRVTSLRRRCSHSPAMRSALLDSAKHAANAVERCSGSPVTLLRLIAALELLSELIPADCPASLDAVTTKKIATIVLAVPDVLASCPATGDGGSTNHAALVVAALLVLQRLAECMSASLEEDCVVAMARLCLRWISNASANDDAVLVAGSRAVAALAQGTAENGGGAVGPVMRQLSEQLLDACVLSDRPLCDGIRALTVLVRSDHMAVPQFDRLYPVLINAMPLLSLELLRLILSSADLSSYMSSCKESLVGLVGKTAKSLKDLGVPLDELSEAVEGDEYVRCAALRLLLALLLVSHSADAMAAANGGEELDLLAELIAQRHTLDDALPWVCALLGLGNNPAAASAVSFNAKVWDVAGGLDWSSWVKELAQNPSGDQLFPLLAYHLLYRLAWAFPATLRSWWTGLPQASRGTSIAVEAFMAKHVCPMIIDLEIKRIRTQVDNQEEEEEEKASDIGLLDHWDLHTPARPSTAITRVLSDYSDSTVRPTLTQVTLTYSVDDSTLEILVKIPPTYPLALPSFESLRRVAVTEKRWRCWLVAAQTQMARNCRLDAACAQVLANIGAHFDGVEDCAICYSAVGVLDNTLPGKQCKTCKNKFHRMCLFKWFNTSNQSTCPLCRNLF</sequence>